<keyword evidence="3 6" id="KW-1133">Transmembrane helix</keyword>
<sequence length="345" mass="36586">MATRSLSPALHRYEPVRERGTLRAFALAVLTHLLLITFLYFGVQWQSSTPRGEEAELWDEAAVQQAVQTAPPPPEVKPEPVIKAPPTKVEEEADIALEQKRKREREAAAAAAAAREAELARRAAEDRAEAQRQAQLKVQKEQQARQAELQRKAQAEQQAKEKAAAAEAQARKNAQLQAQAEAKAKADAEAKQKELKAKAAADAKAKADAERKAAESKANAQRNANLARMQALAGGAGKAEGSGGGVGNAQGTGGTASAGYAERVRAKVKPNIVFDPGAISGNPAAVVAVTMAPDGSILSKRLTKSSGNGAYDEAVMRAVERSDPLPRDTNGKAPSSVNLTFRPKE</sequence>
<organism evidence="7 8">
    <name type="scientific">Ralstonia insidiosa</name>
    <dbReference type="NCBI Taxonomy" id="190721"/>
    <lineage>
        <taxon>Bacteria</taxon>
        <taxon>Pseudomonadati</taxon>
        <taxon>Pseudomonadota</taxon>
        <taxon>Betaproteobacteria</taxon>
        <taxon>Burkholderiales</taxon>
        <taxon>Burkholderiaceae</taxon>
        <taxon>Ralstonia</taxon>
    </lineage>
</organism>
<dbReference type="Proteomes" id="UP000575469">
    <property type="component" value="Unassembled WGS sequence"/>
</dbReference>
<dbReference type="Pfam" id="PF13103">
    <property type="entry name" value="TonB_2"/>
    <property type="match status" value="1"/>
</dbReference>
<evidence type="ECO:0000313" key="7">
    <source>
        <dbReference type="EMBL" id="NMV40353.1"/>
    </source>
</evidence>
<feature type="region of interest" description="Disordered" evidence="5">
    <location>
        <begin position="125"/>
        <end position="256"/>
    </location>
</feature>
<dbReference type="InterPro" id="IPR014161">
    <property type="entry name" value="Tol-Pal_TolA"/>
</dbReference>
<comment type="subcellular location">
    <subcellularLocation>
        <location evidence="1">Membrane</location>
        <topology evidence="1">Single-pass membrane protein</topology>
    </subcellularLocation>
</comment>
<evidence type="ECO:0000313" key="8">
    <source>
        <dbReference type="Proteomes" id="UP000575469"/>
    </source>
</evidence>
<dbReference type="GO" id="GO:0016020">
    <property type="term" value="C:membrane"/>
    <property type="evidence" value="ECO:0007669"/>
    <property type="project" value="UniProtKB-SubCell"/>
</dbReference>
<feature type="compositionally biased region" description="Gly residues" evidence="5">
    <location>
        <begin position="234"/>
        <end position="256"/>
    </location>
</feature>
<proteinExistence type="predicted"/>
<protein>
    <submittedName>
        <fullName evidence="7">Cell envelope integrity protein TolA</fullName>
    </submittedName>
</protein>
<gene>
    <name evidence="7" type="primary">tolA</name>
    <name evidence="7" type="ORF">HGR00_20810</name>
</gene>
<dbReference type="NCBIfam" id="TIGR01352">
    <property type="entry name" value="tonB_Cterm"/>
    <property type="match status" value="1"/>
</dbReference>
<dbReference type="GO" id="GO:0019534">
    <property type="term" value="F:toxin transmembrane transporter activity"/>
    <property type="evidence" value="ECO:0007669"/>
    <property type="project" value="InterPro"/>
</dbReference>
<feature type="compositionally biased region" description="Basic and acidic residues" evidence="5">
    <location>
        <begin position="138"/>
        <end position="164"/>
    </location>
</feature>
<evidence type="ECO:0000256" key="5">
    <source>
        <dbReference type="SAM" id="MobiDB-lite"/>
    </source>
</evidence>
<feature type="compositionally biased region" description="Low complexity" evidence="5">
    <location>
        <begin position="165"/>
        <end position="181"/>
    </location>
</feature>
<feature type="compositionally biased region" description="Basic and acidic residues" evidence="5">
    <location>
        <begin position="182"/>
        <end position="215"/>
    </location>
</feature>
<evidence type="ECO:0000256" key="2">
    <source>
        <dbReference type="ARBA" id="ARBA00022692"/>
    </source>
</evidence>
<dbReference type="Gene3D" id="3.30.1150.10">
    <property type="match status" value="1"/>
</dbReference>
<dbReference type="SUPFAM" id="SSF74653">
    <property type="entry name" value="TolA/TonB C-terminal domain"/>
    <property type="match status" value="1"/>
</dbReference>
<comment type="caution">
    <text evidence="7">The sequence shown here is derived from an EMBL/GenBank/DDBJ whole genome shotgun (WGS) entry which is preliminary data.</text>
</comment>
<dbReference type="AlphaFoldDB" id="A0A848P595"/>
<reference evidence="7 8" key="1">
    <citation type="submission" date="2020-04" db="EMBL/GenBank/DDBJ databases">
        <title>Ralstonia insidiosa genome sequencing and assembly.</title>
        <authorList>
            <person name="Martins R.C.R."/>
            <person name="Perdigao-Neto L.V."/>
            <person name="Levin A.S.S."/>
            <person name="Costa S.F."/>
        </authorList>
    </citation>
    <scope>NUCLEOTIDE SEQUENCE [LARGE SCALE GENOMIC DNA]</scope>
    <source>
        <strain evidence="7 8">5047</strain>
    </source>
</reference>
<evidence type="ECO:0000256" key="3">
    <source>
        <dbReference type="ARBA" id="ARBA00022989"/>
    </source>
</evidence>
<dbReference type="GO" id="GO:0043213">
    <property type="term" value="P:bacteriocin transport"/>
    <property type="evidence" value="ECO:0007669"/>
    <property type="project" value="InterPro"/>
</dbReference>
<dbReference type="EMBL" id="JABBZM010000021">
    <property type="protein sequence ID" value="NMV40353.1"/>
    <property type="molecule type" value="Genomic_DNA"/>
</dbReference>
<dbReference type="NCBIfam" id="TIGR02794">
    <property type="entry name" value="tolA_full"/>
    <property type="match status" value="1"/>
</dbReference>
<name>A0A848P595_9RALS</name>
<feature type="transmembrane region" description="Helical" evidence="6">
    <location>
        <begin position="21"/>
        <end position="43"/>
    </location>
</feature>
<evidence type="ECO:0000256" key="4">
    <source>
        <dbReference type="ARBA" id="ARBA00023136"/>
    </source>
</evidence>
<dbReference type="InterPro" id="IPR006260">
    <property type="entry name" value="TonB/TolA_C"/>
</dbReference>
<keyword evidence="2 6" id="KW-0812">Transmembrane</keyword>
<accession>A0A848P595</accession>
<dbReference type="RefSeq" id="WP_104655328.1">
    <property type="nucleotide sequence ID" value="NZ_JABBZM010000021.1"/>
</dbReference>
<keyword evidence="4 6" id="KW-0472">Membrane</keyword>
<evidence type="ECO:0000256" key="1">
    <source>
        <dbReference type="ARBA" id="ARBA00004167"/>
    </source>
</evidence>
<feature type="region of interest" description="Disordered" evidence="5">
    <location>
        <begin position="320"/>
        <end position="345"/>
    </location>
</feature>
<feature type="compositionally biased region" description="Basic and acidic residues" evidence="5">
    <location>
        <begin position="320"/>
        <end position="330"/>
    </location>
</feature>
<evidence type="ECO:0000256" key="6">
    <source>
        <dbReference type="SAM" id="Phobius"/>
    </source>
</evidence>